<dbReference type="InterPro" id="IPR029055">
    <property type="entry name" value="Ntn_hydrolases_N"/>
</dbReference>
<dbReference type="InterPro" id="IPR014729">
    <property type="entry name" value="Rossmann-like_a/b/a_fold"/>
</dbReference>
<keyword evidence="6 8" id="KW-0315">Glutamine amidotransferase</keyword>
<feature type="binding site" evidence="9">
    <location>
        <position position="102"/>
    </location>
    <ligand>
        <name>L-glutamine</name>
        <dbReference type="ChEBI" id="CHEBI:58359"/>
    </ligand>
</feature>
<evidence type="ECO:0000256" key="7">
    <source>
        <dbReference type="ARBA" id="ARBA00048741"/>
    </source>
</evidence>
<dbReference type="OrthoDB" id="9763290at2"/>
<proteinExistence type="inferred from homology"/>
<evidence type="ECO:0000256" key="9">
    <source>
        <dbReference type="PIRSR" id="PIRSR001589-2"/>
    </source>
</evidence>
<dbReference type="InterPro" id="IPR001962">
    <property type="entry name" value="Asn_synthase"/>
</dbReference>
<keyword evidence="8" id="KW-0061">Asparagine biosynthesis</keyword>
<evidence type="ECO:0000256" key="5">
    <source>
        <dbReference type="ARBA" id="ARBA00022840"/>
    </source>
</evidence>
<dbReference type="Proteomes" id="UP000470384">
    <property type="component" value="Unassembled WGS sequence"/>
</dbReference>
<keyword evidence="11" id="KW-0436">Ligase</keyword>
<dbReference type="GO" id="GO:0006529">
    <property type="term" value="P:asparagine biosynthetic process"/>
    <property type="evidence" value="ECO:0007669"/>
    <property type="project" value="UniProtKB-KW"/>
</dbReference>
<evidence type="ECO:0000256" key="8">
    <source>
        <dbReference type="PIRSR" id="PIRSR001589-1"/>
    </source>
</evidence>
<dbReference type="RefSeq" id="WP_160586507.1">
    <property type="nucleotide sequence ID" value="NZ_BMHN01000001.1"/>
</dbReference>
<dbReference type="PROSITE" id="PS51278">
    <property type="entry name" value="GATASE_TYPE_2"/>
    <property type="match status" value="1"/>
</dbReference>
<comment type="pathway">
    <text evidence="1">Amino-acid biosynthesis; L-asparagine biosynthesis; L-asparagine from L-aspartate (L-Gln route): step 1/1.</text>
</comment>
<feature type="domain" description="Glutamine amidotransferase type-2" evidence="10">
    <location>
        <begin position="2"/>
        <end position="214"/>
    </location>
</feature>
<evidence type="ECO:0000256" key="3">
    <source>
        <dbReference type="ARBA" id="ARBA00012737"/>
    </source>
</evidence>
<reference evidence="11 12" key="1">
    <citation type="journal article" date="2016" name="Int. J. Syst. Evol. Microbiol.">
        <title>Pyruvatibacter mobilis gen. nov., sp. nov., a marine bacterium from the culture broth of Picochlorum sp. 122.</title>
        <authorList>
            <person name="Wang G."/>
            <person name="Tang M."/>
            <person name="Wu H."/>
            <person name="Dai S."/>
            <person name="Li T."/>
            <person name="Chen C."/>
            <person name="He H."/>
            <person name="Fan J."/>
            <person name="Xiang W."/>
            <person name="Li X."/>
        </authorList>
    </citation>
    <scope>NUCLEOTIDE SEQUENCE [LARGE SCALE GENOMIC DNA]</scope>
    <source>
        <strain evidence="11 12">GYP-11</strain>
    </source>
</reference>
<dbReference type="NCBIfam" id="TIGR01536">
    <property type="entry name" value="asn_synth_AEB"/>
    <property type="match status" value="1"/>
</dbReference>
<dbReference type="CDD" id="cd00712">
    <property type="entry name" value="AsnB"/>
    <property type="match status" value="1"/>
</dbReference>
<comment type="catalytic activity">
    <reaction evidence="7">
        <text>L-aspartate + L-glutamine + ATP + H2O = L-asparagine + L-glutamate + AMP + diphosphate + H(+)</text>
        <dbReference type="Rhea" id="RHEA:12228"/>
        <dbReference type="ChEBI" id="CHEBI:15377"/>
        <dbReference type="ChEBI" id="CHEBI:15378"/>
        <dbReference type="ChEBI" id="CHEBI:29985"/>
        <dbReference type="ChEBI" id="CHEBI:29991"/>
        <dbReference type="ChEBI" id="CHEBI:30616"/>
        <dbReference type="ChEBI" id="CHEBI:33019"/>
        <dbReference type="ChEBI" id="CHEBI:58048"/>
        <dbReference type="ChEBI" id="CHEBI:58359"/>
        <dbReference type="ChEBI" id="CHEBI:456215"/>
        <dbReference type="EC" id="6.3.5.4"/>
    </reaction>
</comment>
<feature type="active site" description="For GATase activity" evidence="8">
    <location>
        <position position="2"/>
    </location>
</feature>
<dbReference type="Pfam" id="PF13537">
    <property type="entry name" value="GATase_7"/>
    <property type="match status" value="1"/>
</dbReference>
<dbReference type="InterPro" id="IPR051786">
    <property type="entry name" value="ASN_synthetase/amidase"/>
</dbReference>
<name>A0A845Q773_9HYPH</name>
<dbReference type="GO" id="GO:0004066">
    <property type="term" value="F:asparagine synthase (glutamine-hydrolyzing) activity"/>
    <property type="evidence" value="ECO:0007669"/>
    <property type="project" value="UniProtKB-EC"/>
</dbReference>
<evidence type="ECO:0000313" key="11">
    <source>
        <dbReference type="EMBL" id="NBG94403.1"/>
    </source>
</evidence>
<evidence type="ECO:0000256" key="2">
    <source>
        <dbReference type="ARBA" id="ARBA00005752"/>
    </source>
</evidence>
<dbReference type="InterPro" id="IPR006426">
    <property type="entry name" value="Asn_synth_AEB"/>
</dbReference>
<dbReference type="InterPro" id="IPR017932">
    <property type="entry name" value="GATase_2_dom"/>
</dbReference>
<protein>
    <recommendedName>
        <fullName evidence="3">asparagine synthase (glutamine-hydrolyzing)</fullName>
        <ecNumber evidence="3">6.3.5.4</ecNumber>
    </recommendedName>
</protein>
<dbReference type="EMBL" id="WXYQ01000001">
    <property type="protein sequence ID" value="NBG94403.1"/>
    <property type="molecule type" value="Genomic_DNA"/>
</dbReference>
<dbReference type="Gene3D" id="3.60.20.10">
    <property type="entry name" value="Glutamine Phosphoribosylpyrophosphate, subunit 1, domain 1"/>
    <property type="match status" value="1"/>
</dbReference>
<comment type="similarity">
    <text evidence="2">Belongs to the asparagine synthetase family.</text>
</comment>
<dbReference type="CDD" id="cd01991">
    <property type="entry name" value="Asn_synthase_B_C"/>
    <property type="match status" value="1"/>
</dbReference>
<keyword evidence="5 9" id="KW-0067">ATP-binding</keyword>
<dbReference type="GO" id="GO:0005524">
    <property type="term" value="F:ATP binding"/>
    <property type="evidence" value="ECO:0007669"/>
    <property type="project" value="UniProtKB-KW"/>
</dbReference>
<dbReference type="AlphaFoldDB" id="A0A845Q773"/>
<dbReference type="SUPFAM" id="SSF56235">
    <property type="entry name" value="N-terminal nucleophile aminohydrolases (Ntn hydrolases)"/>
    <property type="match status" value="1"/>
</dbReference>
<keyword evidence="12" id="KW-1185">Reference proteome</keyword>
<evidence type="ECO:0000256" key="1">
    <source>
        <dbReference type="ARBA" id="ARBA00005187"/>
    </source>
</evidence>
<dbReference type="PIRSF" id="PIRSF001589">
    <property type="entry name" value="Asn_synthetase_glu-h"/>
    <property type="match status" value="1"/>
</dbReference>
<dbReference type="EC" id="6.3.5.4" evidence="3"/>
<organism evidence="11 12">
    <name type="scientific">Pyruvatibacter mobilis</name>
    <dbReference type="NCBI Taxonomy" id="1712261"/>
    <lineage>
        <taxon>Bacteria</taxon>
        <taxon>Pseudomonadati</taxon>
        <taxon>Pseudomonadota</taxon>
        <taxon>Alphaproteobacteria</taxon>
        <taxon>Hyphomicrobiales</taxon>
        <taxon>Parvibaculaceae</taxon>
        <taxon>Pyruvatibacter</taxon>
    </lineage>
</organism>
<sequence>MCGFGAIVDLERDRSHVSAADLVILGRLIAHRGPDGEGLWVASHRRAGLVHRRLSIIDLTDHAAQPMHSGNGVSIAYNGETYNYLELREAIGGNWEFTSNSDTEAVLASYEMFGTDCVSHMRGMFAFAIWDEKAQKLFCARDRFGIKPFYYTVVDGVFYCASEAKALLPFLPDIETDKAAFAEYLTFQYTIGEQTLFKGIKQLMPGHALSVQNGEVKVWRYWDVHYDIDFDHSPAYFESRLTELLDDSVRVHLRSDVPVGAYVSGGIDSSLMGLLAARHDEVNRLSFNGRFTEFPGYDESNYAQIVADRMNGDLHIADITAADFRDNIRNVIYHLDFPVAGPGSFPQYMVSKLAAEHVKVVLGGQGGDEIFGGYARYLLAYFEQCIKAAMDGNYRNGNYVVTIESIVPNLGLLREYKPMMQQFWKEGLFGPLDERYFRLVDRSTDMTDEVDWSELDQDAVFASFQSIFNSARNVGKEAYFDSMTHFDFKCLLPALLHVEDRMSMAHGLESRVPLLDHGLVEFAATVPADVKFEGGHMKHMLKTAYADVIPQEVLTRRDKMGFPVPLKEWFAGELNGMMVDIFTNLKDSHRPYINADTVLNSFDKAARFSRKTWGLLSLELWHQEFHDKAADFRAMRTEPASIEAEKVGA</sequence>
<dbReference type="Pfam" id="PF00733">
    <property type="entry name" value="Asn_synthase"/>
    <property type="match status" value="1"/>
</dbReference>
<evidence type="ECO:0000313" key="12">
    <source>
        <dbReference type="Proteomes" id="UP000470384"/>
    </source>
</evidence>
<dbReference type="InterPro" id="IPR033738">
    <property type="entry name" value="AsnB_N"/>
</dbReference>
<gene>
    <name evidence="11" type="primary">asnB</name>
    <name evidence="11" type="ORF">GTQ45_01495</name>
</gene>
<comment type="caution">
    <text evidence="11">The sequence shown here is derived from an EMBL/GenBank/DDBJ whole genome shotgun (WGS) entry which is preliminary data.</text>
</comment>
<keyword evidence="4 9" id="KW-0547">Nucleotide-binding</keyword>
<dbReference type="Gene3D" id="3.40.50.620">
    <property type="entry name" value="HUPs"/>
    <property type="match status" value="1"/>
</dbReference>
<evidence type="ECO:0000256" key="6">
    <source>
        <dbReference type="ARBA" id="ARBA00022962"/>
    </source>
</evidence>
<dbReference type="PANTHER" id="PTHR43284:SF1">
    <property type="entry name" value="ASPARAGINE SYNTHETASE"/>
    <property type="match status" value="1"/>
</dbReference>
<dbReference type="GeneID" id="300656460"/>
<dbReference type="PANTHER" id="PTHR43284">
    <property type="entry name" value="ASPARAGINE SYNTHETASE (GLUTAMINE-HYDROLYZING)"/>
    <property type="match status" value="1"/>
</dbReference>
<keyword evidence="8" id="KW-0028">Amino-acid biosynthesis</keyword>
<evidence type="ECO:0000256" key="4">
    <source>
        <dbReference type="ARBA" id="ARBA00022741"/>
    </source>
</evidence>
<accession>A0A845Q773</accession>
<evidence type="ECO:0000259" key="10">
    <source>
        <dbReference type="PROSITE" id="PS51278"/>
    </source>
</evidence>
<dbReference type="SUPFAM" id="SSF52402">
    <property type="entry name" value="Adenine nucleotide alpha hydrolases-like"/>
    <property type="match status" value="1"/>
</dbReference>